<proteinExistence type="predicted"/>
<dbReference type="AlphaFoldDB" id="A0A3B0TQY8"/>
<evidence type="ECO:0000313" key="1">
    <source>
        <dbReference type="EMBL" id="VAW20378.1"/>
    </source>
</evidence>
<gene>
    <name evidence="1" type="ORF">MNBD_ALPHA12-178</name>
</gene>
<accession>A0A3B0TQY8</accession>
<organism evidence="1">
    <name type="scientific">hydrothermal vent metagenome</name>
    <dbReference type="NCBI Taxonomy" id="652676"/>
    <lineage>
        <taxon>unclassified sequences</taxon>
        <taxon>metagenomes</taxon>
        <taxon>ecological metagenomes</taxon>
    </lineage>
</organism>
<dbReference type="EMBL" id="UOEO01000138">
    <property type="protein sequence ID" value="VAW20378.1"/>
    <property type="molecule type" value="Genomic_DNA"/>
</dbReference>
<sequence length="95" mass="10316">MRNAEPVRLFYGLICPPALPTKGEGEEQRFSVVIASERKGARQSSFCLWKILDCFVVTLLAMTDGWTGASPTQLVFGLAPAGWLDPGLRRSDGGC</sequence>
<protein>
    <submittedName>
        <fullName evidence="1">Uncharacterized protein</fullName>
    </submittedName>
</protein>
<name>A0A3B0TQY8_9ZZZZ</name>
<reference evidence="1" key="1">
    <citation type="submission" date="2018-06" db="EMBL/GenBank/DDBJ databases">
        <authorList>
            <person name="Zhirakovskaya E."/>
        </authorList>
    </citation>
    <scope>NUCLEOTIDE SEQUENCE</scope>
</reference>